<dbReference type="AlphaFoldDB" id="A0A9W5TBH0"/>
<sequence>MATGNRIIRTTAFCRGVHLGLARIEAGLHIRTHFANACMEVTKIQRSYVTKASDLVEILIGNQGLIRTLPCKDTKVHFTTGKNKPKGDRTPRKNVTKYARFSDGETGEDVNYYDIRDPRNNVKLPGFVEGDPRTRVTSRVDATDEIDITPDGYIGHESVHKVTLRKRCLVTNKNVTVETAVDSLSGTDVLEALFYKLEKYAQYKSVVKYYTCVYQNNVILPNNVELLNLLRGQISLLARSKTLKVEQAVMLAMIYDKQGMLDPEMRYLLMSVLKEQLYAFRPYDIAATVAVYGKHGLRYAPMLNALGLVFYDLMIGGKTAVEPGGPTVDETIAVVQAYAKVKLPIKRLVDAAFGILYQHVESMSKAQMLVTLQSFFQLTKDGNYVELYTKLIAALLGEPCLYIDNFQAWAERQLATDFKTSIVGLESSIFYDKPEYTIPEVMQFMAAMSQCNSEHLIQTIHGRIEFKRLWSDNIRNKIMPWKGPTVECIEQLVGGNSGTQGPSVNAMRDVTIPDTMAESPLRTNKTMVSYRDQIPVIYNKMLKMLHDIFGPVVPPSKYLDMIYQGNKAVVDMAATLCNKIDLDMSAKLLENECQPYFPYISTLKSCIATGVPTDQLPFFKLEYSGEEYRQNSNELIDAHAQQLITHVQKLKGMKIHRQTKEIIIDNNMLSVENSLVEAVNILSLGKSTQVNDSITVVKVTENDLVHSIVALMDYSRYSDLDPTTIDVLGGLYFRLVFVTSLDGSIDTGDKDCALVNMVPRSLMLEHGHVPFTQTENTKLTPEFHRVGLAEYRFYRPHPIYEDLFRGNTDLYGLMMYTVAHKIQAIVASVTDEYLLDKSGIVTTVIQHVLHPFHVLNVARYNTVSRWHLLYYKGLLDMCHDVGYKEGIDMSQHNYDVHLHKIDATMDRAIVDTTQRIVDSVKSVQFKHVATVFVNVVLNYIRRIIDVKDIHLVGLRDWAEVSMVLSMLFSFNQVGNQDTGVITDLQSRVLAIIGAQIKEMGKSGISISRDMMAVHVEKMWHEPTGEDFYDLLNNVATKIDGHSFVAVTKALASAATYVELNEQLIGTLHTIMQLAYKRIPYADAKDIVGITMTLVDLTNALRQTQQGPEEDPRSRVTQLVGIVKSQCRQLIDSEPKTTDEAETISPLGANALLKALG</sequence>
<organism evidence="1 2">
    <name type="scientific">Babesia ovis</name>
    <dbReference type="NCBI Taxonomy" id="5869"/>
    <lineage>
        <taxon>Eukaryota</taxon>
        <taxon>Sar</taxon>
        <taxon>Alveolata</taxon>
        <taxon>Apicomplexa</taxon>
        <taxon>Aconoidasida</taxon>
        <taxon>Piroplasmida</taxon>
        <taxon>Babesiidae</taxon>
        <taxon>Babesia</taxon>
    </lineage>
</organism>
<dbReference type="EMBL" id="BLIY01000017">
    <property type="protein sequence ID" value="GFE54910.1"/>
    <property type="molecule type" value="Genomic_DNA"/>
</dbReference>
<gene>
    <name evidence="1" type="ORF">BaOVIS_023140</name>
</gene>
<name>A0A9W5TBH0_BABOV</name>
<keyword evidence="2" id="KW-1185">Reference proteome</keyword>
<accession>A0A9W5TBH0</accession>
<dbReference type="Proteomes" id="UP001057455">
    <property type="component" value="Unassembled WGS sequence"/>
</dbReference>
<comment type="caution">
    <text evidence="1">The sequence shown here is derived from an EMBL/GenBank/DDBJ whole genome shotgun (WGS) entry which is preliminary data.</text>
</comment>
<proteinExistence type="predicted"/>
<dbReference type="OrthoDB" id="361109at2759"/>
<evidence type="ECO:0000313" key="2">
    <source>
        <dbReference type="Proteomes" id="UP001057455"/>
    </source>
</evidence>
<evidence type="ECO:0000313" key="1">
    <source>
        <dbReference type="EMBL" id="GFE54910.1"/>
    </source>
</evidence>
<reference evidence="1" key="1">
    <citation type="submission" date="2019-12" db="EMBL/GenBank/DDBJ databases">
        <title>Genome sequence of Babesia ovis.</title>
        <authorList>
            <person name="Yamagishi J."/>
            <person name="Sevinc F."/>
            <person name="Xuan X."/>
        </authorList>
    </citation>
    <scope>NUCLEOTIDE SEQUENCE</scope>
    <source>
        <strain evidence="1">Selcuk</strain>
    </source>
</reference>
<protein>
    <submittedName>
        <fullName evidence="1">Coatomer subunit alpha, putative</fullName>
    </submittedName>
</protein>